<dbReference type="OrthoDB" id="5372942at2"/>
<evidence type="ECO:0000313" key="6">
    <source>
        <dbReference type="EMBL" id="TSA86661.1"/>
    </source>
</evidence>
<evidence type="ECO:0000256" key="3">
    <source>
        <dbReference type="ARBA" id="ARBA00022845"/>
    </source>
</evidence>
<dbReference type="PANTHER" id="PTHR39190:SF1">
    <property type="entry name" value="FLAGELLAR ASSEMBLY FACTOR FLIW"/>
    <property type="match status" value="1"/>
</dbReference>
<reference evidence="6 7" key="1">
    <citation type="submission" date="2019-07" db="EMBL/GenBank/DDBJ databases">
        <title>Helicobacter labacensis sp. nov., Helicobacter mehlei sp. nov. and Helicobacter vulpis sp. nov., isolated from gastric mucosa of red fox (Vulpis vulpis).</title>
        <authorList>
            <person name="Kusar D."/>
            <person name="Gruntar I."/>
            <person name="Pate M."/>
            <person name="Zajc U."/>
            <person name="Ocepek M."/>
        </authorList>
    </citation>
    <scope>NUCLEOTIDE SEQUENCE [LARGE SCALE GENOMIC DNA]</scope>
    <source>
        <strain evidence="6 7">L8b</strain>
    </source>
</reference>
<evidence type="ECO:0000256" key="5">
    <source>
        <dbReference type="HAMAP-Rule" id="MF_01185"/>
    </source>
</evidence>
<reference evidence="6 7" key="3">
    <citation type="submission" date="2019-07" db="EMBL/GenBank/DDBJ databases">
        <authorList>
            <person name="Papic B."/>
        </authorList>
    </citation>
    <scope>NUCLEOTIDE SEQUENCE [LARGE SCALE GENOMIC DNA]</scope>
    <source>
        <strain evidence="6 7">L8b</strain>
    </source>
</reference>
<keyword evidence="1 5" id="KW-0963">Cytoplasm</keyword>
<dbReference type="Proteomes" id="UP000319322">
    <property type="component" value="Unassembled WGS sequence"/>
</dbReference>
<protein>
    <recommendedName>
        <fullName evidence="5">Flagellar assembly factor FliW</fullName>
    </recommendedName>
</protein>
<evidence type="ECO:0000256" key="4">
    <source>
        <dbReference type="ARBA" id="ARBA00023186"/>
    </source>
</evidence>
<evidence type="ECO:0000313" key="7">
    <source>
        <dbReference type="Proteomes" id="UP000319322"/>
    </source>
</evidence>
<dbReference type="HAMAP" id="MF_01185">
    <property type="entry name" value="FliW"/>
    <property type="match status" value="1"/>
</dbReference>
<evidence type="ECO:0000256" key="1">
    <source>
        <dbReference type="ARBA" id="ARBA00022490"/>
    </source>
</evidence>
<dbReference type="RefSeq" id="WP_120947668.1">
    <property type="nucleotide sequence ID" value="NZ_QXQP01000005.1"/>
</dbReference>
<keyword evidence="7" id="KW-1185">Reference proteome</keyword>
<keyword evidence="6" id="KW-0969">Cilium</keyword>
<dbReference type="NCBIfam" id="NF009790">
    <property type="entry name" value="PRK13282.1"/>
    <property type="match status" value="1"/>
</dbReference>
<organism evidence="6 7">
    <name type="scientific">Helicobacter mehlei</name>
    <dbReference type="NCBI Taxonomy" id="2316080"/>
    <lineage>
        <taxon>Bacteria</taxon>
        <taxon>Pseudomonadati</taxon>
        <taxon>Campylobacterota</taxon>
        <taxon>Epsilonproteobacteria</taxon>
        <taxon>Campylobacterales</taxon>
        <taxon>Helicobacteraceae</taxon>
        <taxon>Helicobacter</taxon>
    </lineage>
</organism>
<dbReference type="InterPro" id="IPR024046">
    <property type="entry name" value="Flagellar_assmbl_FliW_dom_sf"/>
</dbReference>
<keyword evidence="4 5" id="KW-0143">Chaperone</keyword>
<name>A0A553V353_9HELI</name>
<dbReference type="InterPro" id="IPR003775">
    <property type="entry name" value="Flagellar_assembly_factor_FliW"/>
</dbReference>
<keyword evidence="2 5" id="KW-1005">Bacterial flagellum biogenesis</keyword>
<dbReference type="GO" id="GO:0005737">
    <property type="term" value="C:cytoplasm"/>
    <property type="evidence" value="ECO:0007669"/>
    <property type="project" value="UniProtKB-SubCell"/>
</dbReference>
<dbReference type="SUPFAM" id="SSF141457">
    <property type="entry name" value="BH3618-like"/>
    <property type="match status" value="1"/>
</dbReference>
<dbReference type="GO" id="GO:0044780">
    <property type="term" value="P:bacterial-type flagellum assembly"/>
    <property type="evidence" value="ECO:0007669"/>
    <property type="project" value="UniProtKB-UniRule"/>
</dbReference>
<evidence type="ECO:0000256" key="2">
    <source>
        <dbReference type="ARBA" id="ARBA00022795"/>
    </source>
</evidence>
<keyword evidence="3 5" id="KW-0810">Translation regulation</keyword>
<dbReference type="Gene3D" id="2.30.290.10">
    <property type="entry name" value="BH3618-like"/>
    <property type="match status" value="1"/>
</dbReference>
<comment type="subunit">
    <text evidence="5">Interacts with translational regulator CsrA and flagellin(s).</text>
</comment>
<accession>A0A553V353</accession>
<reference evidence="7" key="2">
    <citation type="submission" date="2019-07" db="EMBL/GenBank/DDBJ databases">
        <title>Helicobacter labacensis sp. nov., Helicobacter mehlei sp. nov. and Helicobacter vulpis sp. nov., isolated from gastric mucosa of red fox (Vulpis vulpis).</title>
        <authorList>
            <person name="Papic B."/>
        </authorList>
    </citation>
    <scope>NUCLEOTIDE SEQUENCE [LARGE SCALE GENOMIC DNA]</scope>
    <source>
        <strain evidence="7">L8b</strain>
    </source>
</reference>
<proteinExistence type="inferred from homology"/>
<comment type="subcellular location">
    <subcellularLocation>
        <location evidence="5">Cytoplasm</location>
    </subcellularLocation>
</comment>
<gene>
    <name evidence="5 6" type="primary">fliW</name>
    <name evidence="6" type="ORF">FNE76_01680</name>
</gene>
<keyword evidence="6" id="KW-0282">Flagellum</keyword>
<dbReference type="EMBL" id="VKGC01000002">
    <property type="protein sequence ID" value="TSA86661.1"/>
    <property type="molecule type" value="Genomic_DNA"/>
</dbReference>
<dbReference type="Pfam" id="PF02623">
    <property type="entry name" value="FliW"/>
    <property type="match status" value="1"/>
</dbReference>
<dbReference type="GO" id="GO:0006417">
    <property type="term" value="P:regulation of translation"/>
    <property type="evidence" value="ECO:0007669"/>
    <property type="project" value="UniProtKB-KW"/>
</dbReference>
<dbReference type="NCBIfam" id="NF009791">
    <property type="entry name" value="PRK13283.1"/>
    <property type="match status" value="1"/>
</dbReference>
<sequence>MRYELKAPILGFERILEVELTHIDDLFSRITSLDGTISMILANPYKLRDYHFSIPKYIELLLELDAHSQVEVFCVVVIQKKLEESMVNFLAPLIFNPKNAYAAQVALSIMDYPDFGFRDMLKSFVCMQTSNSSQVAL</sequence>
<dbReference type="AlphaFoldDB" id="A0A553V353"/>
<comment type="caution">
    <text evidence="6">The sequence shown here is derived from an EMBL/GenBank/DDBJ whole genome shotgun (WGS) entry which is preliminary data.</text>
</comment>
<comment type="similarity">
    <text evidence="5">Belongs to the FliW family.</text>
</comment>
<dbReference type="PANTHER" id="PTHR39190">
    <property type="entry name" value="FLAGELLAR ASSEMBLY FACTOR FLIW"/>
    <property type="match status" value="1"/>
</dbReference>
<comment type="function">
    <text evidence="5">Acts as an anti-CsrA protein, binds CsrA and prevents it from repressing translation of its target genes, one of which is flagellin. Binds to flagellin and participates in the assembly of the flagellum.</text>
</comment>
<keyword evidence="6" id="KW-0966">Cell projection</keyword>